<evidence type="ECO:0000313" key="1">
    <source>
        <dbReference type="EMBL" id="KZT55178.1"/>
    </source>
</evidence>
<evidence type="ECO:0000313" key="2">
    <source>
        <dbReference type="Proteomes" id="UP000076842"/>
    </source>
</evidence>
<gene>
    <name evidence="1" type="ORF">CALCODRAFT_518941</name>
</gene>
<dbReference type="Proteomes" id="UP000076842">
    <property type="component" value="Unassembled WGS sequence"/>
</dbReference>
<name>A0A165EMU3_9BASI</name>
<dbReference type="InParanoid" id="A0A165EMU3"/>
<keyword evidence="2" id="KW-1185">Reference proteome</keyword>
<dbReference type="AlphaFoldDB" id="A0A165EMU3"/>
<protein>
    <submittedName>
        <fullName evidence="1">Uncharacterized protein</fullName>
    </submittedName>
</protein>
<accession>A0A165EMU3</accession>
<proteinExistence type="predicted"/>
<organism evidence="1 2">
    <name type="scientific">Calocera cornea HHB12733</name>
    <dbReference type="NCBI Taxonomy" id="1353952"/>
    <lineage>
        <taxon>Eukaryota</taxon>
        <taxon>Fungi</taxon>
        <taxon>Dikarya</taxon>
        <taxon>Basidiomycota</taxon>
        <taxon>Agaricomycotina</taxon>
        <taxon>Dacrymycetes</taxon>
        <taxon>Dacrymycetales</taxon>
        <taxon>Dacrymycetaceae</taxon>
        <taxon>Calocera</taxon>
    </lineage>
</organism>
<sequence length="106" mass="11457">MSEYNYVNIPAGVAPRVYGMAAGWNTVLVVAIQNFGNVTMTGSGDLWLKDPSGRQVHQFPRTSQNTVATVSMYVGGKAHYMVQLQNLGNSIKLGEPGGVEKVVISW</sequence>
<dbReference type="EMBL" id="KV424000">
    <property type="protein sequence ID" value="KZT55178.1"/>
    <property type="molecule type" value="Genomic_DNA"/>
</dbReference>
<reference evidence="1 2" key="1">
    <citation type="journal article" date="2016" name="Mol. Biol. Evol.">
        <title>Comparative Genomics of Early-Diverging Mushroom-Forming Fungi Provides Insights into the Origins of Lignocellulose Decay Capabilities.</title>
        <authorList>
            <person name="Nagy L.G."/>
            <person name="Riley R."/>
            <person name="Tritt A."/>
            <person name="Adam C."/>
            <person name="Daum C."/>
            <person name="Floudas D."/>
            <person name="Sun H."/>
            <person name="Yadav J.S."/>
            <person name="Pangilinan J."/>
            <person name="Larsson K.H."/>
            <person name="Matsuura K."/>
            <person name="Barry K."/>
            <person name="Labutti K."/>
            <person name="Kuo R."/>
            <person name="Ohm R.A."/>
            <person name="Bhattacharya S.S."/>
            <person name="Shirouzu T."/>
            <person name="Yoshinaga Y."/>
            <person name="Martin F.M."/>
            <person name="Grigoriev I.V."/>
            <person name="Hibbett D.S."/>
        </authorList>
    </citation>
    <scope>NUCLEOTIDE SEQUENCE [LARGE SCALE GENOMIC DNA]</scope>
    <source>
        <strain evidence="1 2">HHB12733</strain>
    </source>
</reference>